<dbReference type="EMBL" id="BSYO01000013">
    <property type="protein sequence ID" value="GMH14055.1"/>
    <property type="molecule type" value="Genomic_DNA"/>
</dbReference>
<dbReference type="AlphaFoldDB" id="A0AAD3XS16"/>
<proteinExistence type="predicted"/>
<comment type="caution">
    <text evidence="1">The sequence shown here is derived from an EMBL/GenBank/DDBJ whole genome shotgun (WGS) entry which is preliminary data.</text>
</comment>
<evidence type="ECO:0000313" key="1">
    <source>
        <dbReference type="EMBL" id="GMH14055.1"/>
    </source>
</evidence>
<dbReference type="Proteomes" id="UP001279734">
    <property type="component" value="Unassembled WGS sequence"/>
</dbReference>
<gene>
    <name evidence="1" type="ORF">Nepgr_015896</name>
</gene>
<accession>A0AAD3XS16</accession>
<evidence type="ECO:0000313" key="2">
    <source>
        <dbReference type="Proteomes" id="UP001279734"/>
    </source>
</evidence>
<keyword evidence="2" id="KW-1185">Reference proteome</keyword>
<reference evidence="1" key="1">
    <citation type="submission" date="2023-05" db="EMBL/GenBank/DDBJ databases">
        <title>Nepenthes gracilis genome sequencing.</title>
        <authorList>
            <person name="Fukushima K."/>
        </authorList>
    </citation>
    <scope>NUCLEOTIDE SEQUENCE</scope>
    <source>
        <strain evidence="1">SING2019-196</strain>
    </source>
</reference>
<organism evidence="1 2">
    <name type="scientific">Nepenthes gracilis</name>
    <name type="common">Slender pitcher plant</name>
    <dbReference type="NCBI Taxonomy" id="150966"/>
    <lineage>
        <taxon>Eukaryota</taxon>
        <taxon>Viridiplantae</taxon>
        <taxon>Streptophyta</taxon>
        <taxon>Embryophyta</taxon>
        <taxon>Tracheophyta</taxon>
        <taxon>Spermatophyta</taxon>
        <taxon>Magnoliopsida</taxon>
        <taxon>eudicotyledons</taxon>
        <taxon>Gunneridae</taxon>
        <taxon>Pentapetalae</taxon>
        <taxon>Caryophyllales</taxon>
        <taxon>Nepenthaceae</taxon>
        <taxon>Nepenthes</taxon>
    </lineage>
</organism>
<protein>
    <submittedName>
        <fullName evidence="1">Uncharacterized protein</fullName>
    </submittedName>
</protein>
<name>A0AAD3XS16_NEPGR</name>
<sequence length="320" mass="33922">MTFLSFDRFGWPNTASDGEHTKLIDAAAVGHFLKQRMPGFCVLSVARPQGRDLESKGTPATPSMVKLSEIQQTRPGNISDLGILDTVMHSKDLNELVPGLDQTELGTTSEESCIEAPVLSAMAPSIHCWQMAHCGDNSHPVVNCRSKLSPLAAEVVLVDIGPKLAPCPSGLVRVEGKNDPLVNMPLINHYPQGGLGEDEMSSVPRVILDPTPSVLPMNLQLDDRPPVEAEFIDSLAPSSSPSPHVSPADQLRKAPDIACHDRRLSSFAEVLSCGLGAASDGFSVADLEASPGWALIPLIIVAGSANNGPLAYYGHCAGLK</sequence>